<accession>A0ABQ3IKE3</accession>
<gene>
    <name evidence="10" type="primary">idnK</name>
    <name evidence="10" type="ORF">GCM10011501_09890</name>
</gene>
<dbReference type="Proteomes" id="UP000626370">
    <property type="component" value="Unassembled WGS sequence"/>
</dbReference>
<name>A0ABQ3IKE3_9GAMM</name>
<comment type="similarity">
    <text evidence="2 9">Belongs to the gluconokinase GntK/GntV family.</text>
</comment>
<evidence type="ECO:0000256" key="9">
    <source>
        <dbReference type="RuleBase" id="RU363066"/>
    </source>
</evidence>
<dbReference type="PANTHER" id="PTHR43442">
    <property type="entry name" value="GLUCONOKINASE-RELATED"/>
    <property type="match status" value="1"/>
</dbReference>
<evidence type="ECO:0000256" key="6">
    <source>
        <dbReference type="ARBA" id="ARBA00022777"/>
    </source>
</evidence>
<dbReference type="InterPro" id="IPR006001">
    <property type="entry name" value="Therm_gnt_kin"/>
</dbReference>
<organism evidence="10 11">
    <name type="scientific">Thalassotalea profundi</name>
    <dbReference type="NCBI Taxonomy" id="2036687"/>
    <lineage>
        <taxon>Bacteria</taxon>
        <taxon>Pseudomonadati</taxon>
        <taxon>Pseudomonadota</taxon>
        <taxon>Gammaproteobacteria</taxon>
        <taxon>Alteromonadales</taxon>
        <taxon>Colwelliaceae</taxon>
        <taxon>Thalassotalea</taxon>
    </lineage>
</organism>
<evidence type="ECO:0000256" key="1">
    <source>
        <dbReference type="ARBA" id="ARBA00004761"/>
    </source>
</evidence>
<dbReference type="CDD" id="cd02021">
    <property type="entry name" value="GntK"/>
    <property type="match status" value="1"/>
</dbReference>
<dbReference type="InterPro" id="IPR027417">
    <property type="entry name" value="P-loop_NTPase"/>
</dbReference>
<keyword evidence="11" id="KW-1185">Reference proteome</keyword>
<dbReference type="EMBL" id="BNAH01000003">
    <property type="protein sequence ID" value="GHE83420.1"/>
    <property type="molecule type" value="Genomic_DNA"/>
</dbReference>
<evidence type="ECO:0000313" key="11">
    <source>
        <dbReference type="Proteomes" id="UP000626370"/>
    </source>
</evidence>
<keyword evidence="4 9" id="KW-0808">Transferase</keyword>
<comment type="catalytic activity">
    <reaction evidence="8 9">
        <text>D-gluconate + ATP = 6-phospho-D-gluconate + ADP + H(+)</text>
        <dbReference type="Rhea" id="RHEA:19433"/>
        <dbReference type="ChEBI" id="CHEBI:15378"/>
        <dbReference type="ChEBI" id="CHEBI:18391"/>
        <dbReference type="ChEBI" id="CHEBI:30616"/>
        <dbReference type="ChEBI" id="CHEBI:58759"/>
        <dbReference type="ChEBI" id="CHEBI:456216"/>
        <dbReference type="EC" id="2.7.1.12"/>
    </reaction>
</comment>
<evidence type="ECO:0000256" key="8">
    <source>
        <dbReference type="ARBA" id="ARBA00048090"/>
    </source>
</evidence>
<dbReference type="NCBIfam" id="TIGR01313">
    <property type="entry name" value="therm_gnt_kin"/>
    <property type="match status" value="1"/>
</dbReference>
<protein>
    <recommendedName>
        <fullName evidence="3 9">Gluconokinase</fullName>
        <ecNumber evidence="3 9">2.7.1.12</ecNumber>
    </recommendedName>
</protein>
<reference evidence="11" key="1">
    <citation type="journal article" date="2019" name="Int. J. Syst. Evol. Microbiol.">
        <title>The Global Catalogue of Microorganisms (GCM) 10K type strain sequencing project: providing services to taxonomists for standard genome sequencing and annotation.</title>
        <authorList>
            <consortium name="The Broad Institute Genomics Platform"/>
            <consortium name="The Broad Institute Genome Sequencing Center for Infectious Disease"/>
            <person name="Wu L."/>
            <person name="Ma J."/>
        </authorList>
    </citation>
    <scope>NUCLEOTIDE SEQUENCE [LARGE SCALE GENOMIC DNA]</scope>
    <source>
        <strain evidence="11">CGMCC 1.15922</strain>
    </source>
</reference>
<evidence type="ECO:0000256" key="3">
    <source>
        <dbReference type="ARBA" id="ARBA00012054"/>
    </source>
</evidence>
<dbReference type="Pfam" id="PF13671">
    <property type="entry name" value="AAA_33"/>
    <property type="match status" value="1"/>
</dbReference>
<dbReference type="PANTHER" id="PTHR43442:SF3">
    <property type="entry name" value="GLUCONOKINASE-RELATED"/>
    <property type="match status" value="1"/>
</dbReference>
<dbReference type="Gene3D" id="3.40.50.300">
    <property type="entry name" value="P-loop containing nucleotide triphosphate hydrolases"/>
    <property type="match status" value="1"/>
</dbReference>
<comment type="pathway">
    <text evidence="1">Carbohydrate acid metabolism.</text>
</comment>
<evidence type="ECO:0000256" key="4">
    <source>
        <dbReference type="ARBA" id="ARBA00022679"/>
    </source>
</evidence>
<sequence>MSDNVKRSAHQNKLFHETKPRLIIVMGVSGSGKSTVALQVASGLDFTFLDADDFHTPEAKQCMSQNIPLTDEMRKPWIESLCFSLIQYQQSQTSVVLAFSGLKAMYRKPFRTLGFSSTFILLNGCESLIAKRLEARQNHFANKALLASQFDTLELPLDTEKDIVTLDVSLSVNRLAHSIINIVRKDNSK</sequence>
<dbReference type="RefSeq" id="WP_189377001.1">
    <property type="nucleotide sequence ID" value="NZ_BNAH01000003.1"/>
</dbReference>
<evidence type="ECO:0000256" key="2">
    <source>
        <dbReference type="ARBA" id="ARBA00008420"/>
    </source>
</evidence>
<comment type="caution">
    <text evidence="10">The sequence shown here is derived from an EMBL/GenBank/DDBJ whole genome shotgun (WGS) entry which is preliminary data.</text>
</comment>
<keyword evidence="5 9" id="KW-0547">Nucleotide-binding</keyword>
<dbReference type="EC" id="2.7.1.12" evidence="3 9"/>
<dbReference type="SUPFAM" id="SSF52540">
    <property type="entry name" value="P-loop containing nucleoside triphosphate hydrolases"/>
    <property type="match status" value="1"/>
</dbReference>
<evidence type="ECO:0000256" key="7">
    <source>
        <dbReference type="ARBA" id="ARBA00022840"/>
    </source>
</evidence>
<keyword evidence="6 9" id="KW-0418">Kinase</keyword>
<evidence type="ECO:0000313" key="10">
    <source>
        <dbReference type="EMBL" id="GHE83420.1"/>
    </source>
</evidence>
<proteinExistence type="inferred from homology"/>
<keyword evidence="7 9" id="KW-0067">ATP-binding</keyword>
<evidence type="ECO:0000256" key="5">
    <source>
        <dbReference type="ARBA" id="ARBA00022741"/>
    </source>
</evidence>